<feature type="transmembrane region" description="Helical" evidence="1">
    <location>
        <begin position="114"/>
        <end position="135"/>
    </location>
</feature>
<evidence type="ECO:0000313" key="3">
    <source>
        <dbReference type="Proteomes" id="UP000824469"/>
    </source>
</evidence>
<keyword evidence="1" id="KW-0812">Transmembrane</keyword>
<dbReference type="AlphaFoldDB" id="A0AA38C4Q7"/>
<dbReference type="EMBL" id="JAHRHJ020003813">
    <property type="protein sequence ID" value="KAH9289848.1"/>
    <property type="molecule type" value="Genomic_DNA"/>
</dbReference>
<feature type="transmembrane region" description="Helical" evidence="1">
    <location>
        <begin position="15"/>
        <end position="31"/>
    </location>
</feature>
<feature type="transmembrane region" description="Helical" evidence="1">
    <location>
        <begin position="79"/>
        <end position="102"/>
    </location>
</feature>
<comment type="caution">
    <text evidence="2">The sequence shown here is derived from an EMBL/GenBank/DDBJ whole genome shotgun (WGS) entry which is preliminary data.</text>
</comment>
<feature type="non-terminal residue" evidence="2">
    <location>
        <position position="256"/>
    </location>
</feature>
<accession>A0AA38C4Q7</accession>
<dbReference type="Proteomes" id="UP000824469">
    <property type="component" value="Unassembled WGS sequence"/>
</dbReference>
<protein>
    <submittedName>
        <fullName evidence="2">Uncharacterized protein</fullName>
    </submittedName>
</protein>
<feature type="transmembrane region" description="Helical" evidence="1">
    <location>
        <begin position="38"/>
        <end position="59"/>
    </location>
</feature>
<name>A0AA38C4Q7_TAXCH</name>
<sequence length="256" mass="28689">MDEVTVFALVRQSKLLIGIVSSVVPFCLDAWKARKTRALWIPSGAIVLSAFSLQLLNLLNLDYVSIGDHRDSKQWSIEMILRNELLVDGGRLIVCVYMGYLLPVMARSPSKTVVWSDMGALAISIFTHIFSELYVYQELHNSLKEEGIPANPFGIVSRVFTMVCAMFLFLCLGSAVFAGRTLYNIVLEKIPMVLGDEPKEYSQETVDKEVLQSWIVAWVCKPDYLIARSVLVSSVGVAVTLCVLCYAAEWMTQDYQ</sequence>
<keyword evidence="1" id="KW-0472">Membrane</keyword>
<reference evidence="2 3" key="1">
    <citation type="journal article" date="2021" name="Nat. Plants">
        <title>The Taxus genome provides insights into paclitaxel biosynthesis.</title>
        <authorList>
            <person name="Xiong X."/>
            <person name="Gou J."/>
            <person name="Liao Q."/>
            <person name="Li Y."/>
            <person name="Zhou Q."/>
            <person name="Bi G."/>
            <person name="Li C."/>
            <person name="Du R."/>
            <person name="Wang X."/>
            <person name="Sun T."/>
            <person name="Guo L."/>
            <person name="Liang H."/>
            <person name="Lu P."/>
            <person name="Wu Y."/>
            <person name="Zhang Z."/>
            <person name="Ro D.K."/>
            <person name="Shang Y."/>
            <person name="Huang S."/>
            <person name="Yan J."/>
        </authorList>
    </citation>
    <scope>NUCLEOTIDE SEQUENCE [LARGE SCALE GENOMIC DNA]</scope>
    <source>
        <strain evidence="2">Ta-2019</strain>
    </source>
</reference>
<keyword evidence="3" id="KW-1185">Reference proteome</keyword>
<keyword evidence="1" id="KW-1133">Transmembrane helix</keyword>
<organism evidence="2 3">
    <name type="scientific">Taxus chinensis</name>
    <name type="common">Chinese yew</name>
    <name type="synonym">Taxus wallichiana var. chinensis</name>
    <dbReference type="NCBI Taxonomy" id="29808"/>
    <lineage>
        <taxon>Eukaryota</taxon>
        <taxon>Viridiplantae</taxon>
        <taxon>Streptophyta</taxon>
        <taxon>Embryophyta</taxon>
        <taxon>Tracheophyta</taxon>
        <taxon>Spermatophyta</taxon>
        <taxon>Pinopsida</taxon>
        <taxon>Pinidae</taxon>
        <taxon>Conifers II</taxon>
        <taxon>Cupressales</taxon>
        <taxon>Taxaceae</taxon>
        <taxon>Taxus</taxon>
    </lineage>
</organism>
<gene>
    <name evidence="2" type="ORF">KI387_033965</name>
</gene>
<dbReference type="OMA" id="ISIFTHI"/>
<evidence type="ECO:0000256" key="1">
    <source>
        <dbReference type="SAM" id="Phobius"/>
    </source>
</evidence>
<proteinExistence type="predicted"/>
<evidence type="ECO:0000313" key="2">
    <source>
        <dbReference type="EMBL" id="KAH9289848.1"/>
    </source>
</evidence>
<feature type="transmembrane region" description="Helical" evidence="1">
    <location>
        <begin position="155"/>
        <end position="179"/>
    </location>
</feature>
<feature type="transmembrane region" description="Helical" evidence="1">
    <location>
        <begin position="230"/>
        <end position="251"/>
    </location>
</feature>